<keyword evidence="3" id="KW-1185">Reference proteome</keyword>
<feature type="transmembrane region" description="Helical" evidence="1">
    <location>
        <begin position="21"/>
        <end position="40"/>
    </location>
</feature>
<dbReference type="Proteomes" id="UP000217182">
    <property type="component" value="Chromosome"/>
</dbReference>
<keyword evidence="1" id="KW-1133">Transmembrane helix</keyword>
<dbReference type="KEGG" id="gqu:AWC35_05985"/>
<accession>A0A250AYD4</accession>
<evidence type="ECO:0000313" key="3">
    <source>
        <dbReference type="Proteomes" id="UP000217182"/>
    </source>
</evidence>
<gene>
    <name evidence="2" type="ORF">AWC35_05985</name>
</gene>
<evidence type="ECO:0000313" key="2">
    <source>
        <dbReference type="EMBL" id="ATA18927.1"/>
    </source>
</evidence>
<proteinExistence type="predicted"/>
<dbReference type="EMBL" id="CP014136">
    <property type="protein sequence ID" value="ATA18927.1"/>
    <property type="molecule type" value="Genomic_DNA"/>
</dbReference>
<dbReference type="AlphaFoldDB" id="A0A250AYD4"/>
<dbReference type="RefSeq" id="WP_095845533.1">
    <property type="nucleotide sequence ID" value="NZ_CP014136.1"/>
</dbReference>
<organism evidence="2 3">
    <name type="scientific">Gibbsiella quercinecans</name>
    <dbReference type="NCBI Taxonomy" id="929813"/>
    <lineage>
        <taxon>Bacteria</taxon>
        <taxon>Pseudomonadati</taxon>
        <taxon>Pseudomonadota</taxon>
        <taxon>Gammaproteobacteria</taxon>
        <taxon>Enterobacterales</taxon>
        <taxon>Yersiniaceae</taxon>
        <taxon>Gibbsiella</taxon>
    </lineage>
</organism>
<feature type="transmembrane region" description="Helical" evidence="1">
    <location>
        <begin position="52"/>
        <end position="75"/>
    </location>
</feature>
<dbReference type="OrthoDB" id="6830692at2"/>
<evidence type="ECO:0000256" key="1">
    <source>
        <dbReference type="SAM" id="Phobius"/>
    </source>
</evidence>
<reference evidence="2 3" key="1">
    <citation type="submission" date="2016-01" db="EMBL/GenBank/DDBJ databases">
        <authorList>
            <person name="Oliw E.H."/>
        </authorList>
    </citation>
    <scope>NUCLEOTIDE SEQUENCE [LARGE SCALE GENOMIC DNA]</scope>
    <source>
        <strain evidence="2 3">FRB97</strain>
    </source>
</reference>
<name>A0A250AYD4_9GAMM</name>
<sequence length="376" mass="40973">MNHPPDYADYAVIHPARWRRWWVVLPVLLFLSSMTTILLWPEGKPTRTPLFWFWSVELPLLCWLLAVALRALVWLQGTDNRETYYAETSRALDAWWQKRSQALPVETVLLVSPVGDETTEHLALLMQPPDAPSALMDAGGNAVLRCPLVLSGTLSRPAMLAAYLARRLVAHLHRSGETRLIGHLCWLGDDESLGAFREVLTTAGIVLPEENTRLMALNGIDNVIDIMAENAFLLCAGSGEGLPADARVAGEAAFAWLCSPQAPVLLHRSEAWPLLPGETAAQVVAQLSRYARLIDAPENVIAADKAAMDALLDGGWSAIDHVLAPWLGDAGNITPFTLCSLALLSALNGQSCGWTASLMESQFITGVCVPRGNLPH</sequence>
<keyword evidence="1" id="KW-0812">Transmembrane</keyword>
<keyword evidence="1" id="KW-0472">Membrane</keyword>
<protein>
    <submittedName>
        <fullName evidence="2">Uncharacterized protein</fullName>
    </submittedName>
</protein>